<keyword evidence="2" id="KW-0255">Endonuclease</keyword>
<keyword evidence="2" id="KW-0378">Hydrolase</keyword>
<evidence type="ECO:0000313" key="2">
    <source>
        <dbReference type="EMBL" id="MCY1140301.1"/>
    </source>
</evidence>
<dbReference type="SUPFAM" id="SSF52980">
    <property type="entry name" value="Restriction endonuclease-like"/>
    <property type="match status" value="1"/>
</dbReference>
<reference evidence="2" key="1">
    <citation type="submission" date="2022-11" db="EMBL/GenBank/DDBJ databases">
        <authorList>
            <person name="Somphong A."/>
            <person name="Phongsopitanun W."/>
        </authorList>
    </citation>
    <scope>NUCLEOTIDE SEQUENCE</scope>
    <source>
        <strain evidence="2">Pm04-4</strain>
    </source>
</reference>
<protein>
    <submittedName>
        <fullName evidence="2">Uma2 family endonuclease</fullName>
    </submittedName>
</protein>
<dbReference type="InterPro" id="IPR008538">
    <property type="entry name" value="Uma2"/>
</dbReference>
<comment type="caution">
    <text evidence="2">The sequence shown here is derived from an EMBL/GenBank/DDBJ whole genome shotgun (WGS) entry which is preliminary data.</text>
</comment>
<gene>
    <name evidence="2" type="ORF">OWR29_20065</name>
</gene>
<accession>A0ABT4B1C7</accession>
<proteinExistence type="predicted"/>
<evidence type="ECO:0000259" key="1">
    <source>
        <dbReference type="Pfam" id="PF05685"/>
    </source>
</evidence>
<dbReference type="CDD" id="cd06260">
    <property type="entry name" value="DUF820-like"/>
    <property type="match status" value="1"/>
</dbReference>
<dbReference type="GO" id="GO:0004519">
    <property type="term" value="F:endonuclease activity"/>
    <property type="evidence" value="ECO:0007669"/>
    <property type="project" value="UniProtKB-KW"/>
</dbReference>
<keyword evidence="3" id="KW-1185">Reference proteome</keyword>
<sequence length="212" mass="24290">MIERDSIEEDSMTAVLSLVDPHLLERHDLTVDDLADLPEDLRYELIDGRLVLTPHALPLHQVIAMRTAVAIEEHCPEYEFVVNGEQAVAIGRRTELKPDVVLIRVEGANRSPVLPDDVPLVVEVISRSSKHDDRTSKMKKYAMAGISHYWIIDPLEERVTFTQYRLGADGNYHQQLHTDELVTVREPWEITLDLPGWTRRRDFLEKVGRPGK</sequence>
<dbReference type="Pfam" id="PF05685">
    <property type="entry name" value="Uma2"/>
    <property type="match status" value="1"/>
</dbReference>
<dbReference type="InterPro" id="IPR011335">
    <property type="entry name" value="Restrct_endonuc-II-like"/>
</dbReference>
<dbReference type="PANTHER" id="PTHR35400">
    <property type="entry name" value="SLR1083 PROTEIN"/>
    <property type="match status" value="1"/>
</dbReference>
<dbReference type="PANTHER" id="PTHR35400:SF3">
    <property type="entry name" value="SLL1072 PROTEIN"/>
    <property type="match status" value="1"/>
</dbReference>
<keyword evidence="2" id="KW-0540">Nuclease</keyword>
<dbReference type="InterPro" id="IPR012296">
    <property type="entry name" value="Nuclease_put_TT1808"/>
</dbReference>
<name>A0ABT4B1C7_9ACTN</name>
<organism evidence="2 3">
    <name type="scientific">Paractinoplanes pyxinae</name>
    <dbReference type="NCBI Taxonomy" id="2997416"/>
    <lineage>
        <taxon>Bacteria</taxon>
        <taxon>Bacillati</taxon>
        <taxon>Actinomycetota</taxon>
        <taxon>Actinomycetes</taxon>
        <taxon>Micromonosporales</taxon>
        <taxon>Micromonosporaceae</taxon>
        <taxon>Paractinoplanes</taxon>
    </lineage>
</organism>
<feature type="domain" description="Putative restriction endonuclease" evidence="1">
    <location>
        <begin position="32"/>
        <end position="183"/>
    </location>
</feature>
<dbReference type="Proteomes" id="UP001151002">
    <property type="component" value="Unassembled WGS sequence"/>
</dbReference>
<evidence type="ECO:0000313" key="3">
    <source>
        <dbReference type="Proteomes" id="UP001151002"/>
    </source>
</evidence>
<dbReference type="RefSeq" id="WP_267564479.1">
    <property type="nucleotide sequence ID" value="NZ_JAPNTZ010000007.1"/>
</dbReference>
<dbReference type="EMBL" id="JAPNTZ010000007">
    <property type="protein sequence ID" value="MCY1140301.1"/>
    <property type="molecule type" value="Genomic_DNA"/>
</dbReference>
<dbReference type="Gene3D" id="3.90.1570.10">
    <property type="entry name" value="tt1808, chain A"/>
    <property type="match status" value="1"/>
</dbReference>